<dbReference type="Pfam" id="PF14529">
    <property type="entry name" value="Exo_endo_phos_2"/>
    <property type="match status" value="1"/>
</dbReference>
<keyword evidence="4" id="KW-1185">Reference proteome</keyword>
<evidence type="ECO:0000313" key="4">
    <source>
        <dbReference type="Proteomes" id="UP001153954"/>
    </source>
</evidence>
<evidence type="ECO:0000259" key="2">
    <source>
        <dbReference type="Pfam" id="PF14529"/>
    </source>
</evidence>
<feature type="compositionally biased region" description="Basic and acidic residues" evidence="1">
    <location>
        <begin position="413"/>
        <end position="422"/>
    </location>
</feature>
<evidence type="ECO:0000256" key="1">
    <source>
        <dbReference type="SAM" id="MobiDB-lite"/>
    </source>
</evidence>
<dbReference type="InterPro" id="IPR036691">
    <property type="entry name" value="Endo/exonu/phosph_ase_sf"/>
</dbReference>
<reference evidence="3" key="1">
    <citation type="submission" date="2022-03" db="EMBL/GenBank/DDBJ databases">
        <authorList>
            <person name="Tunstrom K."/>
        </authorList>
    </citation>
    <scope>NUCLEOTIDE SEQUENCE</scope>
</reference>
<proteinExistence type="predicted"/>
<comment type="caution">
    <text evidence="3">The sequence shown here is derived from an EMBL/GenBank/DDBJ whole genome shotgun (WGS) entry which is preliminary data.</text>
</comment>
<gene>
    <name evidence="3" type="ORF">EEDITHA_LOCUS14222</name>
</gene>
<dbReference type="EMBL" id="CAKOGL010000021">
    <property type="protein sequence ID" value="CAH2099207.1"/>
    <property type="molecule type" value="Genomic_DNA"/>
</dbReference>
<accession>A0AAU9UJ81</accession>
<sequence length="442" mass="51190">MGERIISYPDFLLYHIGTTPGHYGVGFVIKKHLINCIEGFVGISERISIMNLKLPGYKDSWSIVQVYSPTEQSDLQTIDTFYLELNKAIQEHAHKNLIVMGDYNGQIGERISGENTVLGPFTYSTKTRSRNGEKIVNFALENNLTILNTMYKKNKKKKWTWISPDGKTKNQIDFIMTNRNSCFTNFEVINKLNFNSNHRLIRAELKTTQPRKPRPKRELGNVKLGKYQIEQLAITLRDKFKDYKENIKCLGTQEKYDWIENTIKTETQLAANTKTEQKKWLTSNTIKLLEERNHLINAKDTKHRRKQLVKISKEIKESIRADRETNRMKSIEHYINKTGGIKKAYKDLTNSIDWVVKMKNNSGKCKHHRTDILEIATAYYKKLYECNTSQDEVDLGETSNIPTILQAEVEKAIDTQKSDKAPGPDVIVLRESNLKKEENHSK</sequence>
<dbReference type="InterPro" id="IPR005135">
    <property type="entry name" value="Endo/exonuclease/phosphatase"/>
</dbReference>
<dbReference type="Gene3D" id="3.60.10.10">
    <property type="entry name" value="Endonuclease/exonuclease/phosphatase"/>
    <property type="match status" value="1"/>
</dbReference>
<evidence type="ECO:0000313" key="3">
    <source>
        <dbReference type="EMBL" id="CAH2099207.1"/>
    </source>
</evidence>
<protein>
    <recommendedName>
        <fullName evidence="2">Endonuclease/exonuclease/phosphatase domain-containing protein</fullName>
    </recommendedName>
</protein>
<name>A0AAU9UJ81_EUPED</name>
<feature type="compositionally biased region" description="Basic and acidic residues" evidence="1">
    <location>
        <begin position="432"/>
        <end position="442"/>
    </location>
</feature>
<dbReference type="GO" id="GO:0003824">
    <property type="term" value="F:catalytic activity"/>
    <property type="evidence" value="ECO:0007669"/>
    <property type="project" value="InterPro"/>
</dbReference>
<organism evidence="3 4">
    <name type="scientific">Euphydryas editha</name>
    <name type="common">Edith's checkerspot</name>
    <dbReference type="NCBI Taxonomy" id="104508"/>
    <lineage>
        <taxon>Eukaryota</taxon>
        <taxon>Metazoa</taxon>
        <taxon>Ecdysozoa</taxon>
        <taxon>Arthropoda</taxon>
        <taxon>Hexapoda</taxon>
        <taxon>Insecta</taxon>
        <taxon>Pterygota</taxon>
        <taxon>Neoptera</taxon>
        <taxon>Endopterygota</taxon>
        <taxon>Lepidoptera</taxon>
        <taxon>Glossata</taxon>
        <taxon>Ditrysia</taxon>
        <taxon>Papilionoidea</taxon>
        <taxon>Nymphalidae</taxon>
        <taxon>Nymphalinae</taxon>
        <taxon>Euphydryas</taxon>
    </lineage>
</organism>
<dbReference type="Proteomes" id="UP001153954">
    <property type="component" value="Unassembled WGS sequence"/>
</dbReference>
<feature type="region of interest" description="Disordered" evidence="1">
    <location>
        <begin position="413"/>
        <end position="442"/>
    </location>
</feature>
<dbReference type="AlphaFoldDB" id="A0AAU9UJ81"/>
<feature type="domain" description="Endonuclease/exonuclease/phosphatase" evidence="2">
    <location>
        <begin position="62"/>
        <end position="201"/>
    </location>
</feature>
<dbReference type="SUPFAM" id="SSF56219">
    <property type="entry name" value="DNase I-like"/>
    <property type="match status" value="1"/>
</dbReference>